<comment type="caution">
    <text evidence="3">The sequence shown here is derived from an EMBL/GenBank/DDBJ whole genome shotgun (WGS) entry which is preliminary data.</text>
</comment>
<protein>
    <recommendedName>
        <fullName evidence="5">Secreted protein</fullName>
    </recommendedName>
</protein>
<name>A0AAV7T582_PLEWA</name>
<feature type="signal peptide" evidence="2">
    <location>
        <begin position="1"/>
        <end position="30"/>
    </location>
</feature>
<evidence type="ECO:0000256" key="1">
    <source>
        <dbReference type="SAM" id="MobiDB-lite"/>
    </source>
</evidence>
<sequence>MHREALLVSRSPPTLFLFRLLLVESPGVSGKIPRREQREGALSASTPRKKKEKTNRHQQLFPAREATHPGAGLEALHNPSLSPSLSPGVSPPNLFLVTTRGPLYGRGDPLARRSNCGTAPALSASFPGQGSQVASLVRWEFAVGASTGRHVPPLPSKAHLYRAELEYRLQCGCGVTSGILLSDNAVANKVVFMAQRCLPFRFRAAS</sequence>
<dbReference type="EMBL" id="JANPWB010000007">
    <property type="protein sequence ID" value="KAJ1171613.1"/>
    <property type="molecule type" value="Genomic_DNA"/>
</dbReference>
<feature type="chain" id="PRO_5043922269" description="Secreted protein" evidence="2">
    <location>
        <begin position="31"/>
        <end position="206"/>
    </location>
</feature>
<feature type="region of interest" description="Disordered" evidence="1">
    <location>
        <begin position="30"/>
        <end position="63"/>
    </location>
</feature>
<evidence type="ECO:0000313" key="4">
    <source>
        <dbReference type="Proteomes" id="UP001066276"/>
    </source>
</evidence>
<dbReference type="AlphaFoldDB" id="A0AAV7T582"/>
<keyword evidence="4" id="KW-1185">Reference proteome</keyword>
<gene>
    <name evidence="3" type="ORF">NDU88_003473</name>
</gene>
<dbReference type="Proteomes" id="UP001066276">
    <property type="component" value="Chromosome 4_1"/>
</dbReference>
<feature type="compositionally biased region" description="Basic residues" evidence="1">
    <location>
        <begin position="47"/>
        <end position="56"/>
    </location>
</feature>
<proteinExistence type="predicted"/>
<evidence type="ECO:0008006" key="5">
    <source>
        <dbReference type="Google" id="ProtNLM"/>
    </source>
</evidence>
<keyword evidence="2" id="KW-0732">Signal</keyword>
<accession>A0AAV7T582</accession>
<evidence type="ECO:0000256" key="2">
    <source>
        <dbReference type="SAM" id="SignalP"/>
    </source>
</evidence>
<feature type="region of interest" description="Disordered" evidence="1">
    <location>
        <begin position="68"/>
        <end position="87"/>
    </location>
</feature>
<evidence type="ECO:0000313" key="3">
    <source>
        <dbReference type="EMBL" id="KAJ1171613.1"/>
    </source>
</evidence>
<organism evidence="3 4">
    <name type="scientific">Pleurodeles waltl</name>
    <name type="common">Iberian ribbed newt</name>
    <dbReference type="NCBI Taxonomy" id="8319"/>
    <lineage>
        <taxon>Eukaryota</taxon>
        <taxon>Metazoa</taxon>
        <taxon>Chordata</taxon>
        <taxon>Craniata</taxon>
        <taxon>Vertebrata</taxon>
        <taxon>Euteleostomi</taxon>
        <taxon>Amphibia</taxon>
        <taxon>Batrachia</taxon>
        <taxon>Caudata</taxon>
        <taxon>Salamandroidea</taxon>
        <taxon>Salamandridae</taxon>
        <taxon>Pleurodelinae</taxon>
        <taxon>Pleurodeles</taxon>
    </lineage>
</organism>
<reference evidence="3" key="1">
    <citation type="journal article" date="2022" name="bioRxiv">
        <title>Sequencing and chromosome-scale assembly of the giantPleurodeles waltlgenome.</title>
        <authorList>
            <person name="Brown T."/>
            <person name="Elewa A."/>
            <person name="Iarovenko S."/>
            <person name="Subramanian E."/>
            <person name="Araus A.J."/>
            <person name="Petzold A."/>
            <person name="Susuki M."/>
            <person name="Suzuki K.-i.T."/>
            <person name="Hayashi T."/>
            <person name="Toyoda A."/>
            <person name="Oliveira C."/>
            <person name="Osipova E."/>
            <person name="Leigh N.D."/>
            <person name="Simon A."/>
            <person name="Yun M.H."/>
        </authorList>
    </citation>
    <scope>NUCLEOTIDE SEQUENCE</scope>
    <source>
        <strain evidence="3">20211129_DDA</strain>
        <tissue evidence="3">Liver</tissue>
    </source>
</reference>